<dbReference type="GO" id="GO:0001681">
    <property type="term" value="F:sialate O-acetylesterase activity"/>
    <property type="evidence" value="ECO:0007669"/>
    <property type="project" value="InterPro"/>
</dbReference>
<dbReference type="Gene3D" id="3.40.50.1110">
    <property type="entry name" value="SGNH hydrolase"/>
    <property type="match status" value="1"/>
</dbReference>
<dbReference type="InterPro" id="IPR005181">
    <property type="entry name" value="SASA"/>
</dbReference>
<accession>A0AAW4YHH5</accession>
<feature type="chain" id="PRO_5043588138" description="Sialate O-acetylesterase domain-containing protein" evidence="2">
    <location>
        <begin position="31"/>
        <end position="1089"/>
    </location>
</feature>
<protein>
    <recommendedName>
        <fullName evidence="3">Sialate O-acetylesterase domain-containing protein</fullName>
    </recommendedName>
</protein>
<evidence type="ECO:0000256" key="1">
    <source>
        <dbReference type="ARBA" id="ARBA00022801"/>
    </source>
</evidence>
<evidence type="ECO:0000256" key="2">
    <source>
        <dbReference type="SAM" id="SignalP"/>
    </source>
</evidence>
<dbReference type="Pfam" id="PF03629">
    <property type="entry name" value="SASA"/>
    <property type="match status" value="1"/>
</dbReference>
<organism evidence="4 5">
    <name type="scientific">Segatella copri</name>
    <dbReference type="NCBI Taxonomy" id="165179"/>
    <lineage>
        <taxon>Bacteria</taxon>
        <taxon>Pseudomonadati</taxon>
        <taxon>Bacteroidota</taxon>
        <taxon>Bacteroidia</taxon>
        <taxon>Bacteroidales</taxon>
        <taxon>Prevotellaceae</taxon>
        <taxon>Segatella</taxon>
    </lineage>
</organism>
<evidence type="ECO:0000313" key="4">
    <source>
        <dbReference type="EMBL" id="MCE4122316.1"/>
    </source>
</evidence>
<dbReference type="Proteomes" id="UP001200307">
    <property type="component" value="Unassembled WGS sequence"/>
</dbReference>
<dbReference type="PANTHER" id="PTHR22901:SF0">
    <property type="entry name" value="SIALATE O-ACETYLESTERASE"/>
    <property type="match status" value="1"/>
</dbReference>
<dbReference type="GO" id="GO:0005975">
    <property type="term" value="P:carbohydrate metabolic process"/>
    <property type="evidence" value="ECO:0007669"/>
    <property type="project" value="TreeGrafter"/>
</dbReference>
<dbReference type="InterPro" id="IPR039329">
    <property type="entry name" value="SIAE"/>
</dbReference>
<feature type="signal peptide" evidence="2">
    <location>
        <begin position="1"/>
        <end position="30"/>
    </location>
</feature>
<dbReference type="InterPro" id="IPR036514">
    <property type="entry name" value="SGNH_hydro_sf"/>
</dbReference>
<feature type="domain" description="Sialate O-acetylesterase" evidence="3">
    <location>
        <begin position="449"/>
        <end position="653"/>
    </location>
</feature>
<dbReference type="Gene3D" id="2.60.120.430">
    <property type="entry name" value="Galactose-binding lectin"/>
    <property type="match status" value="1"/>
</dbReference>
<dbReference type="AlphaFoldDB" id="A0AAW4YHH5"/>
<keyword evidence="1" id="KW-0378">Hydrolase</keyword>
<dbReference type="EMBL" id="JAJTVO010000013">
    <property type="protein sequence ID" value="MCE4122316.1"/>
    <property type="molecule type" value="Genomic_DNA"/>
</dbReference>
<dbReference type="SUPFAM" id="SSF52266">
    <property type="entry name" value="SGNH hydrolase"/>
    <property type="match status" value="1"/>
</dbReference>
<proteinExistence type="predicted"/>
<evidence type="ECO:0000259" key="3">
    <source>
        <dbReference type="Pfam" id="PF03629"/>
    </source>
</evidence>
<evidence type="ECO:0000313" key="5">
    <source>
        <dbReference type="Proteomes" id="UP001200307"/>
    </source>
</evidence>
<keyword evidence="2" id="KW-0732">Signal</keyword>
<name>A0AAW4YHH5_9BACT</name>
<reference evidence="4" key="1">
    <citation type="submission" date="2021-12" db="EMBL/GenBank/DDBJ databases">
        <authorList>
            <person name="Lv X."/>
        </authorList>
    </citation>
    <scope>NUCLEOTIDE SEQUENCE</scope>
    <source>
        <strain evidence="4">HF2106</strain>
    </source>
</reference>
<sequence length="1089" mass="120288">MKKFITKGSLFHSVWMIVMVMLLCCTSLTAATKTQMKVLGTLMEKAQFNGNYDAGNKWWGYQTYTRSLNLDLSDYKDDMSNLVLTLKLYIENLDHPGQFPFLTQSDCYGFLEVGNDPDKQNINITWDPKLLNLHDGWNDVQVSFKPSADDPVKARYSTGFTLENPIKFFRLCFAHMKTEDMFLMRVQDVCIRDKSKIEEVVDEENPVYETNYNVCSLPYSFDGTVSSAGAKNLAAKKFDTTYDVSKHNLKQLYLAFDSNIELNDGADINIITNGVGQIELTSSGKPDSHEATLGLNTVDWKQGKNTYYVPLSSAVSTGGAIDWSAINYMRIYLTRVPNTMVGSIAWSLNNVRIVDFTTKATLPTIFSDGMLFQQNKPMNIWGYGTEGKQIKVELSKNGTVIDTKETTIGADGKWTVAFDAQKGSYDKYSFKAYENGEAFQTVNDVLVGEVWLSGGQSNMALTVGGMQIKDEVLAEADNEYIRIFAEPTKPTGEVSPYVPEKDIPGAKWSYGNNPSQVSNVSAVAYLTMKELQKKLNVPVGFLNTAIGGSVIEAWLSRDVIEADAAFKDKLNRRGMYYDQSFWVNGAETMTGFYNAKIGPLAGFNIAGALWYQGESNSDRPELYAQELKMLKEAWGNTFGFAKGEMPFFYNGIATWIAQMASPYWLGLTAEAMEDGFKLIGDTKTGYYPIYDTNYDYKGNVVIHPTDKRGVASHHATAIYNMVYGNEGKEYVCPMKESITEKDGKLVVKFSHVGGGLKTTDGLADVHGFSIAGEDGIYVGATAKITGKDEVTVWNDGVKAPKNVNYAFCSFNMTSNLANSENFPASPFRSDRSIDYTTVEGKDQMKNNFYNPQAWTYADSETTWEASKEKKNYYGTITDYYTGFMNAWTTNPVAGTDKATIAFDTDVKAEGKASLKLSYNASTTGAWGVGPESGYQSRIFQFGNFKYVSVMVKNADDRAKSIQLSFKSDNKVYTADAAKTIKANANFETISFSLASLKDAEGAAVADAAAVLEKASDIQFTVNDKEAGTVYLDNITFGMAEPVSTGIQGIVSENATAQGANAKWVNLLGQQVKTPKAGVYIHNGKKVVVK</sequence>
<comment type="caution">
    <text evidence="4">The sequence shown here is derived from an EMBL/GenBank/DDBJ whole genome shotgun (WGS) entry which is preliminary data.</text>
</comment>
<gene>
    <name evidence="4" type="ORF">LYY06_08580</name>
</gene>
<dbReference type="RefSeq" id="WP_233339223.1">
    <property type="nucleotide sequence ID" value="NZ_JAJTVO010000013.1"/>
</dbReference>
<dbReference type="PANTHER" id="PTHR22901">
    <property type="entry name" value="SIALATE O-ACETYLESTERASE"/>
    <property type="match status" value="1"/>
</dbReference>